<organism evidence="2 3">
    <name type="scientific">Rhodococcus opacus</name>
    <name type="common">Nocardia opaca</name>
    <dbReference type="NCBI Taxonomy" id="37919"/>
    <lineage>
        <taxon>Bacteria</taxon>
        <taxon>Bacillati</taxon>
        <taxon>Actinomycetota</taxon>
        <taxon>Actinomycetes</taxon>
        <taxon>Mycobacteriales</taxon>
        <taxon>Nocardiaceae</taxon>
        <taxon>Rhodococcus</taxon>
    </lineage>
</organism>
<sequence>MHTSLPHSEISYATNPSAAVSHLPRIPLRNRFAATAVAAALAVIPLGGATAIATAAAHPVTTVAAPTIPGDRGDNGDGPRHDRQRDQRQERRDQSMTLDELLVGWNSSRIHQM</sequence>
<dbReference type="EMBL" id="CP008947">
    <property type="protein sequence ID" value="AII03663.1"/>
    <property type="molecule type" value="Genomic_DNA"/>
</dbReference>
<proteinExistence type="predicted"/>
<dbReference type="eggNOG" id="ENOG5032HIN">
    <property type="taxonomic scope" value="Bacteria"/>
</dbReference>
<reference evidence="2 3" key="1">
    <citation type="submission" date="2014-07" db="EMBL/GenBank/DDBJ databases">
        <title>Genome Sequence of Rhodococcus opacus Strain R7, a Biodegrader of Mono- and Polycyclic Aromatic Hydrocarbons.</title>
        <authorList>
            <person name="Di Gennaro P."/>
            <person name="Zampolli J."/>
            <person name="Presti I."/>
            <person name="Cappelletti M."/>
            <person name="D'Ursi P."/>
            <person name="Orro A."/>
            <person name="Mezzelani A."/>
            <person name="Milanesi L."/>
        </authorList>
    </citation>
    <scope>NUCLEOTIDE SEQUENCE [LARGE SCALE GENOMIC DNA]</scope>
    <source>
        <strain evidence="2 3">R7</strain>
    </source>
</reference>
<feature type="compositionally biased region" description="Basic and acidic residues" evidence="1">
    <location>
        <begin position="71"/>
        <end position="94"/>
    </location>
</feature>
<dbReference type="Proteomes" id="UP000028488">
    <property type="component" value="Chromosome"/>
</dbReference>
<dbReference type="AlphaFoldDB" id="A0A076EF03"/>
<name>A0A076EF03_RHOOP</name>
<evidence type="ECO:0000313" key="2">
    <source>
        <dbReference type="EMBL" id="AII03663.1"/>
    </source>
</evidence>
<accession>A0A076EF03</accession>
<evidence type="ECO:0000313" key="3">
    <source>
        <dbReference type="Proteomes" id="UP000028488"/>
    </source>
</evidence>
<evidence type="ECO:0000256" key="1">
    <source>
        <dbReference type="SAM" id="MobiDB-lite"/>
    </source>
</evidence>
<gene>
    <name evidence="2" type="ORF">EP51_03165</name>
</gene>
<feature type="region of interest" description="Disordered" evidence="1">
    <location>
        <begin position="63"/>
        <end position="100"/>
    </location>
</feature>
<protein>
    <submittedName>
        <fullName evidence="2">Uncharacterized protein</fullName>
    </submittedName>
</protein>